<evidence type="ECO:0000313" key="1">
    <source>
        <dbReference type="EMBL" id="VAX13573.1"/>
    </source>
</evidence>
<reference evidence="1" key="1">
    <citation type="submission" date="2018-06" db="EMBL/GenBank/DDBJ databases">
        <authorList>
            <person name="Zhirakovskaya E."/>
        </authorList>
    </citation>
    <scope>NUCLEOTIDE SEQUENCE</scope>
</reference>
<dbReference type="Pfam" id="PF10977">
    <property type="entry name" value="DUF2797"/>
    <property type="match status" value="1"/>
</dbReference>
<organism evidence="1">
    <name type="scientific">hydrothermal vent metagenome</name>
    <dbReference type="NCBI Taxonomy" id="652676"/>
    <lineage>
        <taxon>unclassified sequences</taxon>
        <taxon>metagenomes</taxon>
        <taxon>ecological metagenomes</taxon>
    </lineage>
</organism>
<proteinExistence type="predicted"/>
<dbReference type="EMBL" id="UOFZ01000125">
    <property type="protein sequence ID" value="VAX13573.1"/>
    <property type="molecule type" value="Genomic_DNA"/>
</dbReference>
<evidence type="ECO:0008006" key="2">
    <source>
        <dbReference type="Google" id="ProtNLM"/>
    </source>
</evidence>
<protein>
    <recommendedName>
        <fullName evidence="2">DUF2797 domain-containing protein</fullName>
    </recommendedName>
</protein>
<accession>A0A3B1BMZ0</accession>
<gene>
    <name evidence="1" type="ORF">MNBD_GAMMA24-1568</name>
</gene>
<dbReference type="InterPro" id="IPR021246">
    <property type="entry name" value="DUF2797"/>
</dbReference>
<name>A0A3B1BMZ0_9ZZZZ</name>
<dbReference type="AlphaFoldDB" id="A0A3B1BMZ0"/>
<sequence length="275" mass="31061">MQITGHLRKMLTSLEVPVQYHLPLDEERVDMNSLIGQPISLNFVNEIHCLACGRKTSKSFNQGYCYPCFKKLAQCDSCIIKPELCHYDQGSCREPEWGEQHCLQDHIVYLANSSAIKVGITRSSQIPTRWIDQGASSALPIFRVKNRLLSGRIEVILKQHISDRTDWRKMLRGKPETLDLADKRDALLAICKNEIDELMAESAAGAVTRLASETPVNIEFPVNHYPAKVSSFNFDKTPEINGVLNGIKGQYLILDSGVLNIRKFGGYRVRLQTMK</sequence>